<dbReference type="InterPro" id="IPR029068">
    <property type="entry name" value="Glyas_Bleomycin-R_OHBP_Dase"/>
</dbReference>
<sequence length="118" mass="11810">MSTVEIALTTPDLERLAAFYAGVLGADPVGRTPEDGPAVAVTFDLDGVALSLVAEDGAEPGAGRTVLTLGVRDVAAAVGRAVDLGGAVLAEPQDVSWGQRVASVQDPDGAALTLAQDL</sequence>
<evidence type="ECO:0000259" key="1">
    <source>
        <dbReference type="PROSITE" id="PS51819"/>
    </source>
</evidence>
<name>A0A849BK26_9ACTN</name>
<dbReference type="PANTHER" id="PTHR36503">
    <property type="entry name" value="BLR2520 PROTEIN"/>
    <property type="match status" value="1"/>
</dbReference>
<dbReference type="SUPFAM" id="SSF54593">
    <property type="entry name" value="Glyoxalase/Bleomycin resistance protein/Dihydroxybiphenyl dioxygenase"/>
    <property type="match status" value="1"/>
</dbReference>
<evidence type="ECO:0000313" key="3">
    <source>
        <dbReference type="Proteomes" id="UP000555552"/>
    </source>
</evidence>
<dbReference type="InterPro" id="IPR037523">
    <property type="entry name" value="VOC_core"/>
</dbReference>
<dbReference type="EMBL" id="JABEMA010000158">
    <property type="protein sequence ID" value="NNH23550.1"/>
    <property type="molecule type" value="Genomic_DNA"/>
</dbReference>
<organism evidence="2 3">
    <name type="scientific">Pseudokineococcus marinus</name>
    <dbReference type="NCBI Taxonomy" id="351215"/>
    <lineage>
        <taxon>Bacteria</taxon>
        <taxon>Bacillati</taxon>
        <taxon>Actinomycetota</taxon>
        <taxon>Actinomycetes</taxon>
        <taxon>Kineosporiales</taxon>
        <taxon>Kineosporiaceae</taxon>
        <taxon>Pseudokineococcus</taxon>
    </lineage>
</organism>
<dbReference type="InterPro" id="IPR004360">
    <property type="entry name" value="Glyas_Fos-R_dOase_dom"/>
</dbReference>
<accession>A0A849BK26</accession>
<dbReference type="Proteomes" id="UP000555552">
    <property type="component" value="Unassembled WGS sequence"/>
</dbReference>
<keyword evidence="2" id="KW-0223">Dioxygenase</keyword>
<protein>
    <submittedName>
        <fullName evidence="2">Extradiol dioxygenase</fullName>
    </submittedName>
</protein>
<evidence type="ECO:0000313" key="2">
    <source>
        <dbReference type="EMBL" id="NNH23550.1"/>
    </source>
</evidence>
<feature type="domain" description="VOC" evidence="1">
    <location>
        <begin position="1"/>
        <end position="117"/>
    </location>
</feature>
<dbReference type="GO" id="GO:0051213">
    <property type="term" value="F:dioxygenase activity"/>
    <property type="evidence" value="ECO:0007669"/>
    <property type="project" value="UniProtKB-KW"/>
</dbReference>
<keyword evidence="3" id="KW-1185">Reference proteome</keyword>
<reference evidence="2 3" key="1">
    <citation type="submission" date="2020-05" db="EMBL/GenBank/DDBJ databases">
        <title>MicrobeNet Type strains.</title>
        <authorList>
            <person name="Nicholson A.C."/>
        </authorList>
    </citation>
    <scope>NUCLEOTIDE SEQUENCE [LARGE SCALE GENOMIC DNA]</scope>
    <source>
        <strain evidence="2 3">JCM 14547</strain>
    </source>
</reference>
<gene>
    <name evidence="2" type="ORF">HLB09_10690</name>
</gene>
<dbReference type="Gene3D" id="3.10.180.10">
    <property type="entry name" value="2,3-Dihydroxybiphenyl 1,2-Dioxygenase, domain 1"/>
    <property type="match status" value="1"/>
</dbReference>
<proteinExistence type="predicted"/>
<dbReference type="Pfam" id="PF00903">
    <property type="entry name" value="Glyoxalase"/>
    <property type="match status" value="1"/>
</dbReference>
<dbReference type="AlphaFoldDB" id="A0A849BK26"/>
<comment type="caution">
    <text evidence="2">The sequence shown here is derived from an EMBL/GenBank/DDBJ whole genome shotgun (WGS) entry which is preliminary data.</text>
</comment>
<dbReference type="PANTHER" id="PTHR36503:SF1">
    <property type="entry name" value="BLR2520 PROTEIN"/>
    <property type="match status" value="1"/>
</dbReference>
<dbReference type="RefSeq" id="WP_171203360.1">
    <property type="nucleotide sequence ID" value="NZ_BAAANP010000019.1"/>
</dbReference>
<keyword evidence="2" id="KW-0560">Oxidoreductase</keyword>
<dbReference type="PROSITE" id="PS51819">
    <property type="entry name" value="VOC"/>
    <property type="match status" value="1"/>
</dbReference>